<protein>
    <recommendedName>
        <fullName evidence="3">HTH LytTR-type domain-containing protein</fullName>
    </recommendedName>
</protein>
<keyword evidence="2" id="KW-1185">Reference proteome</keyword>
<gene>
    <name evidence="1" type="ORF">FHS18_005723</name>
</gene>
<sequence>MLEKLAVSADPLGTKPFELNVQDIIFIQYDRKHKGVWFHSLEQEGFLPGSLEFWISFLANSDIHIETFDRATAMNLHKVELLDRKHNYAYFESVIRRDKGCSIAVANFKEVIRALEKLNRRFEYV</sequence>
<evidence type="ECO:0000313" key="1">
    <source>
        <dbReference type="EMBL" id="MBB3113610.1"/>
    </source>
</evidence>
<reference evidence="1 2" key="1">
    <citation type="submission" date="2020-08" db="EMBL/GenBank/DDBJ databases">
        <title>Genomic Encyclopedia of Type Strains, Phase III (KMG-III): the genomes of soil and plant-associated and newly described type strains.</title>
        <authorList>
            <person name="Whitman W."/>
        </authorList>
    </citation>
    <scope>NUCLEOTIDE SEQUENCE [LARGE SCALE GENOMIC DNA]</scope>
    <source>
        <strain evidence="1 2">CECT 5862</strain>
    </source>
</reference>
<evidence type="ECO:0008006" key="3">
    <source>
        <dbReference type="Google" id="ProtNLM"/>
    </source>
</evidence>
<proteinExistence type="predicted"/>
<dbReference type="Proteomes" id="UP000570361">
    <property type="component" value="Unassembled WGS sequence"/>
</dbReference>
<name>A0A7W5B384_9BACL</name>
<dbReference type="AlphaFoldDB" id="A0A7W5B384"/>
<dbReference type="EMBL" id="JACHXK010000020">
    <property type="protein sequence ID" value="MBB3113610.1"/>
    <property type="molecule type" value="Genomic_DNA"/>
</dbReference>
<accession>A0A7W5B384</accession>
<dbReference type="RefSeq" id="WP_183603683.1">
    <property type="nucleotide sequence ID" value="NZ_JACHXK010000020.1"/>
</dbReference>
<organism evidence="1 2">
    <name type="scientific">Paenibacillus phyllosphaerae</name>
    <dbReference type="NCBI Taxonomy" id="274593"/>
    <lineage>
        <taxon>Bacteria</taxon>
        <taxon>Bacillati</taxon>
        <taxon>Bacillota</taxon>
        <taxon>Bacilli</taxon>
        <taxon>Bacillales</taxon>
        <taxon>Paenibacillaceae</taxon>
        <taxon>Paenibacillus</taxon>
    </lineage>
</organism>
<comment type="caution">
    <text evidence="1">The sequence shown here is derived from an EMBL/GenBank/DDBJ whole genome shotgun (WGS) entry which is preliminary data.</text>
</comment>
<evidence type="ECO:0000313" key="2">
    <source>
        <dbReference type="Proteomes" id="UP000570361"/>
    </source>
</evidence>